<gene>
    <name evidence="4" type="ORF">EOD41_05080</name>
</gene>
<dbReference type="PANTHER" id="PTHR43037:SF1">
    <property type="entry name" value="BLL1128 PROTEIN"/>
    <property type="match status" value="1"/>
</dbReference>
<evidence type="ECO:0000256" key="2">
    <source>
        <dbReference type="SAM" id="SignalP"/>
    </source>
</evidence>
<keyword evidence="5" id="KW-1185">Reference proteome</keyword>
<comment type="caution">
    <text evidence="4">The sequence shown here is derived from an EMBL/GenBank/DDBJ whole genome shotgun (WGS) entry which is preliminary data.</text>
</comment>
<proteinExistence type="predicted"/>
<feature type="signal peptide" evidence="2">
    <location>
        <begin position="1"/>
        <end position="20"/>
    </location>
</feature>
<dbReference type="GO" id="GO:0016787">
    <property type="term" value="F:hydrolase activity"/>
    <property type="evidence" value="ECO:0007669"/>
    <property type="project" value="InterPro"/>
</dbReference>
<reference evidence="4 5" key="1">
    <citation type="submission" date="2019-01" db="EMBL/GenBank/DDBJ databases">
        <authorList>
            <person name="Chen W.-M."/>
        </authorList>
    </citation>
    <scope>NUCLEOTIDE SEQUENCE [LARGE SCALE GENOMIC DNA]</scope>
    <source>
        <strain evidence="4 5">YBJ-36</strain>
    </source>
</reference>
<dbReference type="InterPro" id="IPR029058">
    <property type="entry name" value="AB_hydrolase_fold"/>
</dbReference>
<organism evidence="4 5">
    <name type="scientific">Mucilaginibacter limnophilus</name>
    <dbReference type="NCBI Taxonomy" id="1932778"/>
    <lineage>
        <taxon>Bacteria</taxon>
        <taxon>Pseudomonadati</taxon>
        <taxon>Bacteroidota</taxon>
        <taxon>Sphingobacteriia</taxon>
        <taxon>Sphingobacteriales</taxon>
        <taxon>Sphingobacteriaceae</taxon>
        <taxon>Mucilaginibacter</taxon>
    </lineage>
</organism>
<dbReference type="OrthoDB" id="9764953at2"/>
<evidence type="ECO:0000313" key="4">
    <source>
        <dbReference type="EMBL" id="RVU01339.1"/>
    </source>
</evidence>
<feature type="chain" id="PRO_5019026737" evidence="2">
    <location>
        <begin position="21"/>
        <end position="262"/>
    </location>
</feature>
<evidence type="ECO:0000256" key="1">
    <source>
        <dbReference type="ARBA" id="ARBA00022729"/>
    </source>
</evidence>
<keyword evidence="1 2" id="KW-0732">Signal</keyword>
<protein>
    <submittedName>
        <fullName evidence="4">Phospholipase</fullName>
    </submittedName>
</protein>
<evidence type="ECO:0000313" key="5">
    <source>
        <dbReference type="Proteomes" id="UP000282759"/>
    </source>
</evidence>
<dbReference type="PANTHER" id="PTHR43037">
    <property type="entry name" value="UNNAMED PRODUCT-RELATED"/>
    <property type="match status" value="1"/>
</dbReference>
<dbReference type="RefSeq" id="WP_127703714.1">
    <property type="nucleotide sequence ID" value="NZ_SACK01000002.1"/>
</dbReference>
<dbReference type="Pfam" id="PF02230">
    <property type="entry name" value="Abhydrolase_2"/>
    <property type="match status" value="1"/>
</dbReference>
<dbReference type="InterPro" id="IPR003140">
    <property type="entry name" value="PLipase/COase/thioEstase"/>
</dbReference>
<dbReference type="EMBL" id="SACK01000002">
    <property type="protein sequence ID" value="RVU01339.1"/>
    <property type="molecule type" value="Genomic_DNA"/>
</dbReference>
<evidence type="ECO:0000259" key="3">
    <source>
        <dbReference type="Pfam" id="PF02230"/>
    </source>
</evidence>
<dbReference type="AlphaFoldDB" id="A0A437MUI4"/>
<dbReference type="InterPro" id="IPR050955">
    <property type="entry name" value="Plant_Biomass_Hydrol_Est"/>
</dbReference>
<dbReference type="Proteomes" id="UP000282759">
    <property type="component" value="Unassembled WGS sequence"/>
</dbReference>
<dbReference type="SUPFAM" id="SSF53474">
    <property type="entry name" value="alpha/beta-Hydrolases"/>
    <property type="match status" value="1"/>
</dbReference>
<name>A0A437MUI4_9SPHI</name>
<accession>A0A437MUI4</accession>
<dbReference type="Gene3D" id="3.40.50.1820">
    <property type="entry name" value="alpha/beta hydrolase"/>
    <property type="match status" value="1"/>
</dbReference>
<sequence>MKKILLALMFIAGGMQLSKAQDRSAYDKGMYAAKGDTLPYRILFPLNFNPAQKYPLVIFLHGAGERGNDNEVQLANGGDLFLKPNLREQFPAIVVFPQCPKDSFWSNVKFGQDSVTKANKFYFQTDAEPTKAMRALLGFVDQMLKKPYIKKDQVYVGGLSMGGMGTFEILGRKPKLFAAAFAICGGDNTLNAKKYAKKVPLWIFHGAKDNVVPADHSEVMVAAIREAGGDPRYTLYPDAMHDSWVNAFAEPDFLPWLFSHTK</sequence>
<feature type="domain" description="Phospholipase/carboxylesterase/thioesterase" evidence="3">
    <location>
        <begin position="54"/>
        <end position="248"/>
    </location>
</feature>